<dbReference type="GO" id="GO:0061499">
    <property type="term" value="C:outer plaque of mitotic spindle pole body"/>
    <property type="evidence" value="ECO:0007669"/>
    <property type="project" value="TreeGrafter"/>
</dbReference>
<dbReference type="Proteomes" id="UP000015241">
    <property type="component" value="Unassembled WGS sequence"/>
</dbReference>
<evidence type="ECO:0000256" key="1">
    <source>
        <dbReference type="ARBA" id="ARBA00022614"/>
    </source>
</evidence>
<evidence type="ECO:0000313" key="4">
    <source>
        <dbReference type="EMBL" id="EPS98669.1"/>
    </source>
</evidence>
<evidence type="ECO:0000313" key="5">
    <source>
        <dbReference type="Proteomes" id="UP000015241"/>
    </source>
</evidence>
<dbReference type="Pfam" id="PF13855">
    <property type="entry name" value="LRR_8"/>
    <property type="match status" value="1"/>
</dbReference>
<feature type="compositionally biased region" description="Acidic residues" evidence="3">
    <location>
        <begin position="690"/>
        <end position="701"/>
    </location>
</feature>
<sequence length="1593" mass="170350">MSYAAASARPAWQTEELDDEWIDQEPSDDTHATASIHARSASDISFTQPLGSVIVRYSTLETDPPSAGQDAGGTFLIREEVPAAPLLPKTPGRAKKAFGKDFFSPLALERMFEPPSPPASTPAPLPAVSNTAPTVPSRLSQVHVPSGEETEILEDFSGGEMGSQGGGDGLGMEGGVLDCQFTFEAPRPSPFNPDGVVPAAQSTPGHPRMHSAMLNPPSTDPRLRLFQFQYDTFTRDHLSAMVDSIAVNTPSAGSGAATTTGHTPSTGLSPVREVSSIRMRSAKRIKLSPAREMSSRSGDGVAVIHRPKRKDYVGESKSLMDKIRRARDFSTVSTLASARSPEPHDRDSSPEEPEDNSVSPALPGPPLPSLEISSADGSRAPSSSWTAASSRRGVYSSLGYREQAANLMAQIRSDMKGSKRIFSGDTEPSHLVLDEPSRREKPGALPHALTTRHGSLHVRDAEARGALGMTRGKRKLSPPRYGADEDATDVDVDGALADDMTHMSLDSQRLLAQFPDPPLRLTVTAEDAPPAPASPRPSTQSQRRPEPNPTFLAPTAGGPPAYPSSSLRVGRNDDLTRFVSSSTASGTTLTQGSAASFVKHPGPKQIMRIAPEDVPALPDRVGKMVFDKVMMKWVKDTAAATAGIAEAERRLAVDSTDGNESEDPFRDIESLREDDSGGQPADAEVIVERDPDEGVGEDSLETAEGRFEEVHEDTDVEDEEEIELTSFSFDAPPIGEGDYDDASESELTEMSSDDGEEVTDTTGPSVPTDTMSEGSDGEYDTDQPSAASRPPPALQDTPPYHLVPQLYTSSALTTPNAALRAGSVPTPNGTLRSVMKSSSITPVSAMKDPNKSKITTPAVRLAHRRSVSFSDGKRDGPIRGIGRNVPTPDGTEGTEDEDDSPLPSGASKAGSVFVPSARSKRIAEMLGNLEDPALDDTSPSKASSSGRPPTEELQPLKARRPSSAKTSPSREVSRRVFSRPHSKTPISAARNANATFLTECSFGVAHDRLVQVITDVQPFEPYWEDLTSIDLSEHNIDSVARLKEFLPQLDSLTLNHNQLSWLSGIPGTVRSLSVTHNLLTGLTSFGHLLNIEFLDLSRNQIDSLRQLACLRHLRELRADGNRIDSIDGLQKMDGLVKLSLQGNSIQRLDLQEYHWTRLEMLNVSHNGVSTVSGLASLPALVALNLDNNALDELDPDGAMLRLRILRVSGNRLKQLDASAFPGLRTLYADNNNLGTIHKAHRLTKLENLSLRNQAGKPGLSLSLRDVRDVKRLYLSGNPLKDGFIPDPCYNLVYLELAACRLTALPAGLARLIPNVRVLNLNYNFVEDPRPLEGLTRLRKLTLIGSRVKHARLLVRVLRGMTDIEMLDFRMNPSTLGWYLPLLVRDVPGALQPSDGDLPNALAPSRGAASQVGAVPTPRIQSGQRSRGGPSSHGAPQEQGSSSTSARSASGAISADAEAAGASGGHGATPARPPAGAGATVSAAGAATWKELDAKFRRDLPDEAYVGRLAYRGLVMRACPAIRLLDGIETSAKEREKAEKLLASLGLGRDRVRGTGASAGGPVSAGGTPTVGEAAGGLTREKEKTREGPRARAQ</sequence>
<feature type="compositionally biased region" description="Low complexity" evidence="3">
    <location>
        <begin position="250"/>
        <end position="270"/>
    </location>
</feature>
<dbReference type="GO" id="GO:0035591">
    <property type="term" value="F:signaling adaptor activity"/>
    <property type="evidence" value="ECO:0007669"/>
    <property type="project" value="TreeGrafter"/>
</dbReference>
<feature type="region of interest" description="Disordered" evidence="3">
    <location>
        <begin position="1550"/>
        <end position="1593"/>
    </location>
</feature>
<feature type="compositionally biased region" description="Low complexity" evidence="3">
    <location>
        <begin position="1553"/>
        <end position="1571"/>
    </location>
</feature>
<feature type="compositionally biased region" description="Low complexity" evidence="3">
    <location>
        <begin position="1467"/>
        <end position="1478"/>
    </location>
</feature>
<proteinExistence type="predicted"/>
<feature type="region of interest" description="Disordered" evidence="3">
    <location>
        <begin position="330"/>
        <end position="393"/>
    </location>
</feature>
<keyword evidence="2" id="KW-0677">Repeat</keyword>
<feature type="compositionally biased region" description="Basic and acidic residues" evidence="3">
    <location>
        <begin position="432"/>
        <end position="442"/>
    </location>
</feature>
<feature type="region of interest" description="Disordered" evidence="3">
    <location>
        <begin position="286"/>
        <end position="305"/>
    </location>
</feature>
<feature type="compositionally biased region" description="Acidic residues" evidence="3">
    <location>
        <begin position="710"/>
        <end position="723"/>
    </location>
</feature>
<feature type="compositionally biased region" description="Polar residues" evidence="3">
    <location>
        <begin position="806"/>
        <end position="816"/>
    </location>
</feature>
<feature type="compositionally biased region" description="Low complexity" evidence="3">
    <location>
        <begin position="1440"/>
        <end position="1460"/>
    </location>
</feature>
<dbReference type="Gene3D" id="3.80.10.10">
    <property type="entry name" value="Ribonuclease Inhibitor"/>
    <property type="match status" value="2"/>
</dbReference>
<dbReference type="eggNOG" id="KOG0531">
    <property type="taxonomic scope" value="Eukaryota"/>
</dbReference>
<feature type="region of interest" description="Disordered" evidence="3">
    <location>
        <begin position="651"/>
        <end position="915"/>
    </location>
</feature>
<dbReference type="PANTHER" id="PTHR47566">
    <property type="match status" value="1"/>
</dbReference>
<gene>
    <name evidence="4" type="ORF">FOMPIDRAFT_1165080</name>
</gene>
<protein>
    <recommendedName>
        <fullName evidence="6">Septation initiation network scaffold protein cdc11</fullName>
    </recommendedName>
</protein>
<dbReference type="PANTHER" id="PTHR47566:SF1">
    <property type="entry name" value="PROTEIN NUD1"/>
    <property type="match status" value="1"/>
</dbReference>
<evidence type="ECO:0000256" key="3">
    <source>
        <dbReference type="SAM" id="MobiDB-lite"/>
    </source>
</evidence>
<dbReference type="InterPro" id="IPR052574">
    <property type="entry name" value="CDIRP"/>
</dbReference>
<feature type="region of interest" description="Disordered" evidence="3">
    <location>
        <begin position="1"/>
        <end position="36"/>
    </location>
</feature>
<dbReference type="InterPro" id="IPR001611">
    <property type="entry name" value="Leu-rich_rpt"/>
</dbReference>
<dbReference type="GO" id="GO:0031028">
    <property type="term" value="P:septation initiation signaling"/>
    <property type="evidence" value="ECO:0007669"/>
    <property type="project" value="TreeGrafter"/>
</dbReference>
<evidence type="ECO:0000256" key="2">
    <source>
        <dbReference type="ARBA" id="ARBA00022737"/>
    </source>
</evidence>
<dbReference type="SMART" id="SM00369">
    <property type="entry name" value="LRR_TYP"/>
    <property type="match status" value="6"/>
</dbReference>
<dbReference type="InParanoid" id="S8FK19"/>
<evidence type="ECO:0008006" key="6">
    <source>
        <dbReference type="Google" id="ProtNLM"/>
    </source>
</evidence>
<feature type="region of interest" description="Disordered" evidence="3">
    <location>
        <begin position="927"/>
        <end position="985"/>
    </location>
</feature>
<feature type="compositionally biased region" description="Basic and acidic residues" evidence="3">
    <location>
        <begin position="663"/>
        <end position="675"/>
    </location>
</feature>
<dbReference type="EMBL" id="KE504163">
    <property type="protein sequence ID" value="EPS98669.1"/>
    <property type="molecule type" value="Genomic_DNA"/>
</dbReference>
<feature type="compositionally biased region" description="Basic and acidic residues" evidence="3">
    <location>
        <begin position="1578"/>
        <end position="1593"/>
    </location>
</feature>
<feature type="region of interest" description="Disordered" evidence="3">
    <location>
        <begin position="421"/>
        <end position="443"/>
    </location>
</feature>
<dbReference type="OrthoDB" id="7451790at2759"/>
<dbReference type="SMART" id="SM00365">
    <property type="entry name" value="LRR_SD22"/>
    <property type="match status" value="6"/>
</dbReference>
<dbReference type="STRING" id="743788.S8FK19"/>
<accession>S8FK19</accession>
<dbReference type="HOGENOM" id="CLU_002805_1_0_1"/>
<feature type="compositionally biased region" description="Acidic residues" evidence="3">
    <location>
        <begin position="15"/>
        <end position="27"/>
    </location>
</feature>
<feature type="compositionally biased region" description="Low complexity" evidence="3">
    <location>
        <begin position="1420"/>
        <end position="1433"/>
    </location>
</feature>
<feature type="region of interest" description="Disordered" evidence="3">
    <location>
        <begin position="1394"/>
        <end position="1478"/>
    </location>
</feature>
<feature type="compositionally biased region" description="Polar residues" evidence="3">
    <location>
        <begin position="825"/>
        <end position="842"/>
    </location>
</feature>
<dbReference type="InterPro" id="IPR032675">
    <property type="entry name" value="LRR_dom_sf"/>
</dbReference>
<organism evidence="4 5">
    <name type="scientific">Fomitopsis schrenkii</name>
    <name type="common">Brown rot fungus</name>
    <dbReference type="NCBI Taxonomy" id="2126942"/>
    <lineage>
        <taxon>Eukaryota</taxon>
        <taxon>Fungi</taxon>
        <taxon>Dikarya</taxon>
        <taxon>Basidiomycota</taxon>
        <taxon>Agaricomycotina</taxon>
        <taxon>Agaricomycetes</taxon>
        <taxon>Polyporales</taxon>
        <taxon>Fomitopsis</taxon>
    </lineage>
</organism>
<feature type="compositionally biased region" description="Polar residues" evidence="3">
    <location>
        <begin position="937"/>
        <end position="947"/>
    </location>
</feature>
<feature type="compositionally biased region" description="Pro residues" evidence="3">
    <location>
        <begin position="114"/>
        <end position="125"/>
    </location>
</feature>
<feature type="compositionally biased region" description="Polar residues" evidence="3">
    <location>
        <begin position="760"/>
        <end position="773"/>
    </location>
</feature>
<feature type="compositionally biased region" description="Low complexity" evidence="3">
    <location>
        <begin position="369"/>
        <end position="384"/>
    </location>
</feature>
<feature type="compositionally biased region" description="Acidic residues" evidence="3">
    <location>
        <begin position="737"/>
        <end position="759"/>
    </location>
</feature>
<name>S8FK19_FOMSC</name>
<feature type="region of interest" description="Disordered" evidence="3">
    <location>
        <begin position="250"/>
        <end position="279"/>
    </location>
</feature>
<dbReference type="PROSITE" id="PS51450">
    <property type="entry name" value="LRR"/>
    <property type="match status" value="3"/>
</dbReference>
<dbReference type="GO" id="GO:1902412">
    <property type="term" value="P:regulation of mitotic cytokinesis"/>
    <property type="evidence" value="ECO:0007669"/>
    <property type="project" value="TreeGrafter"/>
</dbReference>
<dbReference type="SUPFAM" id="SSF52058">
    <property type="entry name" value="L domain-like"/>
    <property type="match status" value="2"/>
</dbReference>
<feature type="region of interest" description="Disordered" evidence="3">
    <location>
        <begin position="113"/>
        <end position="133"/>
    </location>
</feature>
<dbReference type="InterPro" id="IPR003591">
    <property type="entry name" value="Leu-rich_rpt_typical-subtyp"/>
</dbReference>
<keyword evidence="1" id="KW-0433">Leucine-rich repeat</keyword>
<reference evidence="4 5" key="1">
    <citation type="journal article" date="2012" name="Science">
        <title>The Paleozoic origin of enzymatic lignin decomposition reconstructed from 31 fungal genomes.</title>
        <authorList>
            <person name="Floudas D."/>
            <person name="Binder M."/>
            <person name="Riley R."/>
            <person name="Barry K."/>
            <person name="Blanchette R.A."/>
            <person name="Henrissat B."/>
            <person name="Martinez A.T."/>
            <person name="Otillar R."/>
            <person name="Spatafora J.W."/>
            <person name="Yadav J.S."/>
            <person name="Aerts A."/>
            <person name="Benoit I."/>
            <person name="Boyd A."/>
            <person name="Carlson A."/>
            <person name="Copeland A."/>
            <person name="Coutinho P.M."/>
            <person name="de Vries R.P."/>
            <person name="Ferreira P."/>
            <person name="Findley K."/>
            <person name="Foster B."/>
            <person name="Gaskell J."/>
            <person name="Glotzer D."/>
            <person name="Gorecki P."/>
            <person name="Heitman J."/>
            <person name="Hesse C."/>
            <person name="Hori C."/>
            <person name="Igarashi K."/>
            <person name="Jurgens J.A."/>
            <person name="Kallen N."/>
            <person name="Kersten P."/>
            <person name="Kohler A."/>
            <person name="Kuees U."/>
            <person name="Kumar T.K.A."/>
            <person name="Kuo A."/>
            <person name="LaButti K."/>
            <person name="Larrondo L.F."/>
            <person name="Lindquist E."/>
            <person name="Ling A."/>
            <person name="Lombard V."/>
            <person name="Lucas S."/>
            <person name="Lundell T."/>
            <person name="Martin R."/>
            <person name="McLaughlin D.J."/>
            <person name="Morgenstern I."/>
            <person name="Morin E."/>
            <person name="Murat C."/>
            <person name="Nagy L.G."/>
            <person name="Nolan M."/>
            <person name="Ohm R.A."/>
            <person name="Patyshakuliyeva A."/>
            <person name="Rokas A."/>
            <person name="Ruiz-Duenas F.J."/>
            <person name="Sabat G."/>
            <person name="Salamov A."/>
            <person name="Samejima M."/>
            <person name="Schmutz J."/>
            <person name="Slot J.C."/>
            <person name="St John F."/>
            <person name="Stenlid J."/>
            <person name="Sun H."/>
            <person name="Sun S."/>
            <person name="Syed K."/>
            <person name="Tsang A."/>
            <person name="Wiebenga A."/>
            <person name="Young D."/>
            <person name="Pisabarro A."/>
            <person name="Eastwood D.C."/>
            <person name="Martin F."/>
            <person name="Cullen D."/>
            <person name="Grigoriev I.V."/>
            <person name="Hibbett D.S."/>
        </authorList>
    </citation>
    <scope>NUCLEOTIDE SEQUENCE</scope>
    <source>
        <strain evidence="5">FP-58527</strain>
    </source>
</reference>
<feature type="region of interest" description="Disordered" evidence="3">
    <location>
        <begin position="521"/>
        <end position="570"/>
    </location>
</feature>
<keyword evidence="5" id="KW-1185">Reference proteome</keyword>